<feature type="signal peptide" evidence="5">
    <location>
        <begin position="1"/>
        <end position="26"/>
    </location>
</feature>
<dbReference type="GO" id="GO:0042597">
    <property type="term" value="C:periplasmic space"/>
    <property type="evidence" value="ECO:0007669"/>
    <property type="project" value="UniProtKB-ARBA"/>
</dbReference>
<dbReference type="PANTHER" id="PTHR30290:SF10">
    <property type="entry name" value="PERIPLASMIC OLIGOPEPTIDE-BINDING PROTEIN-RELATED"/>
    <property type="match status" value="1"/>
</dbReference>
<dbReference type="GO" id="GO:0043190">
    <property type="term" value="C:ATP-binding cassette (ABC) transporter complex"/>
    <property type="evidence" value="ECO:0007669"/>
    <property type="project" value="InterPro"/>
</dbReference>
<evidence type="ECO:0000256" key="4">
    <source>
        <dbReference type="ARBA" id="ARBA00022729"/>
    </source>
</evidence>
<dbReference type="PIRSF" id="PIRSF002741">
    <property type="entry name" value="MppA"/>
    <property type="match status" value="1"/>
</dbReference>
<evidence type="ECO:0000313" key="7">
    <source>
        <dbReference type="EMBL" id="HDX30345.1"/>
    </source>
</evidence>
<dbReference type="PANTHER" id="PTHR30290">
    <property type="entry name" value="PERIPLASMIC BINDING COMPONENT OF ABC TRANSPORTER"/>
    <property type="match status" value="1"/>
</dbReference>
<dbReference type="SUPFAM" id="SSF53850">
    <property type="entry name" value="Periplasmic binding protein-like II"/>
    <property type="match status" value="1"/>
</dbReference>
<evidence type="ECO:0000259" key="6">
    <source>
        <dbReference type="Pfam" id="PF00496"/>
    </source>
</evidence>
<dbReference type="InterPro" id="IPR039424">
    <property type="entry name" value="SBP_5"/>
</dbReference>
<sequence>MAPRRASAWMMFLLIVALLIQACAPAAPSAPGTESAAPEAAPAGPVVNALGKEMPPDAAPLDQQVLIYPYSGWRTFTTIDFFQAVYERADALTDLLSDSLVRLDKNFQVNPGAATEWSVDESGLVWTFKLDPNLMWNDGTPVTADDYVATFRYGADPTHAWDFSWYYQGVIKNWTQAVNGEVPVEEIGVRAVDAHTLEFTTEMPAPYLPAMLLYSAPLQKKALETHGGLYNSNPATSVSSGPYKLVEWTKDQRLVYEINPDYKGTNIPYIQRLVVVAIGQPSQLLPAYEANEIDFVWGSGTLSPADLQLIENDPELSAQYHPHYGDFRTYYFAFDVSKPPFDNLLVRQAFAHVLDRDTILANIVKRQGIPAYSFLMPGFPASNSEAFKDTYPYDVEKARQLLAEAGYPNGEGFPKLVMKLRAEGPTPVAVAQAYASALKENLGIEVEVSNMDFKAYMDELNAKPTQVQFTLISYGMDYLDPSNMLGVFLSGGRHPWSNAEYDRLVKEASSFTGDPAERTRMFQEAEKILVEDAAFVFVYHQTPGDLIKPYLKGPALEPDNNGVAAWHWPGFSTFSDLLSGVYITKDVVNYRQPPQ</sequence>
<keyword evidence="3" id="KW-0813">Transport</keyword>
<dbReference type="GO" id="GO:0015833">
    <property type="term" value="P:peptide transport"/>
    <property type="evidence" value="ECO:0007669"/>
    <property type="project" value="TreeGrafter"/>
</dbReference>
<dbReference type="Gene3D" id="3.40.190.10">
    <property type="entry name" value="Periplasmic binding protein-like II"/>
    <property type="match status" value="1"/>
</dbReference>
<dbReference type="Pfam" id="PF00496">
    <property type="entry name" value="SBP_bac_5"/>
    <property type="match status" value="1"/>
</dbReference>
<dbReference type="Gene3D" id="3.90.76.10">
    <property type="entry name" value="Dipeptide-binding Protein, Domain 1"/>
    <property type="match status" value="1"/>
</dbReference>
<dbReference type="GO" id="GO:0030313">
    <property type="term" value="C:cell envelope"/>
    <property type="evidence" value="ECO:0007669"/>
    <property type="project" value="UniProtKB-SubCell"/>
</dbReference>
<protein>
    <submittedName>
        <fullName evidence="7">Peptide ABC transporter substrate-binding protein</fullName>
    </submittedName>
</protein>
<dbReference type="Gene3D" id="3.10.105.10">
    <property type="entry name" value="Dipeptide-binding Protein, Domain 3"/>
    <property type="match status" value="1"/>
</dbReference>
<evidence type="ECO:0000256" key="3">
    <source>
        <dbReference type="ARBA" id="ARBA00022448"/>
    </source>
</evidence>
<keyword evidence="4 5" id="KW-0732">Signal</keyword>
<evidence type="ECO:0000256" key="1">
    <source>
        <dbReference type="ARBA" id="ARBA00004196"/>
    </source>
</evidence>
<comment type="caution">
    <text evidence="7">The sequence shown here is derived from an EMBL/GenBank/DDBJ whole genome shotgun (WGS) entry which is preliminary data.</text>
</comment>
<organism evidence="7">
    <name type="scientific">Caldilinea aerophila</name>
    <dbReference type="NCBI Taxonomy" id="133453"/>
    <lineage>
        <taxon>Bacteria</taxon>
        <taxon>Bacillati</taxon>
        <taxon>Chloroflexota</taxon>
        <taxon>Caldilineae</taxon>
        <taxon>Caldilineales</taxon>
        <taxon>Caldilineaceae</taxon>
        <taxon>Caldilinea</taxon>
    </lineage>
</organism>
<dbReference type="PROSITE" id="PS51257">
    <property type="entry name" value="PROKAR_LIPOPROTEIN"/>
    <property type="match status" value="1"/>
</dbReference>
<proteinExistence type="inferred from homology"/>
<comment type="subcellular location">
    <subcellularLocation>
        <location evidence="1">Cell envelope</location>
    </subcellularLocation>
</comment>
<evidence type="ECO:0000256" key="2">
    <source>
        <dbReference type="ARBA" id="ARBA00005695"/>
    </source>
</evidence>
<dbReference type="AlphaFoldDB" id="A0A7C1JN15"/>
<dbReference type="InterPro" id="IPR000914">
    <property type="entry name" value="SBP_5_dom"/>
</dbReference>
<accession>A0A7C1JN15</accession>
<feature type="chain" id="PRO_5028213360" evidence="5">
    <location>
        <begin position="27"/>
        <end position="595"/>
    </location>
</feature>
<reference evidence="7" key="1">
    <citation type="journal article" date="2020" name="mSystems">
        <title>Genome- and Community-Level Interaction Insights into Carbon Utilization and Element Cycling Functions of Hydrothermarchaeota in Hydrothermal Sediment.</title>
        <authorList>
            <person name="Zhou Z."/>
            <person name="Liu Y."/>
            <person name="Xu W."/>
            <person name="Pan J."/>
            <person name="Luo Z.H."/>
            <person name="Li M."/>
        </authorList>
    </citation>
    <scope>NUCLEOTIDE SEQUENCE [LARGE SCALE GENOMIC DNA]</scope>
    <source>
        <strain evidence="7">SpSt-289</strain>
    </source>
</reference>
<evidence type="ECO:0000256" key="5">
    <source>
        <dbReference type="SAM" id="SignalP"/>
    </source>
</evidence>
<comment type="similarity">
    <text evidence="2">Belongs to the bacterial solute-binding protein 5 family.</text>
</comment>
<dbReference type="GO" id="GO:1904680">
    <property type="term" value="F:peptide transmembrane transporter activity"/>
    <property type="evidence" value="ECO:0007669"/>
    <property type="project" value="TreeGrafter"/>
</dbReference>
<dbReference type="CDD" id="cd08504">
    <property type="entry name" value="PBP2_OppA"/>
    <property type="match status" value="1"/>
</dbReference>
<name>A0A7C1JN15_9CHLR</name>
<dbReference type="EMBL" id="DSMG01000036">
    <property type="protein sequence ID" value="HDX30345.1"/>
    <property type="molecule type" value="Genomic_DNA"/>
</dbReference>
<feature type="domain" description="Solute-binding protein family 5" evidence="6">
    <location>
        <begin position="109"/>
        <end position="492"/>
    </location>
</feature>
<dbReference type="InterPro" id="IPR030678">
    <property type="entry name" value="Peptide/Ni-bd"/>
</dbReference>
<gene>
    <name evidence="7" type="ORF">ENQ20_02500</name>
</gene>